<dbReference type="AlphaFoldDB" id="A0A7C4Y996"/>
<dbReference type="Pfam" id="PF02811">
    <property type="entry name" value="PHP"/>
    <property type="match status" value="1"/>
</dbReference>
<accession>A0A7C4Y996</accession>
<reference evidence="9" key="1">
    <citation type="journal article" date="2020" name="mSystems">
        <title>Genome- and Community-Level Interaction Insights into Carbon Utilization and Element Cycling Functions of Hydrothermarchaeota in Hydrothermal Sediment.</title>
        <authorList>
            <person name="Zhou Z."/>
            <person name="Liu Y."/>
            <person name="Xu W."/>
            <person name="Pan J."/>
            <person name="Luo Z.H."/>
            <person name="Li M."/>
        </authorList>
    </citation>
    <scope>NUCLEOTIDE SEQUENCE [LARGE SCALE GENOMIC DNA]</scope>
    <source>
        <strain evidence="9">SpSt-780</strain>
    </source>
</reference>
<dbReference type="Pfam" id="PF07733">
    <property type="entry name" value="DNA_pol3_alpha"/>
    <property type="match status" value="2"/>
</dbReference>
<dbReference type="GO" id="GO:0006260">
    <property type="term" value="P:DNA replication"/>
    <property type="evidence" value="ECO:0007669"/>
    <property type="project" value="UniProtKB-KW"/>
</dbReference>
<dbReference type="Pfam" id="PF14579">
    <property type="entry name" value="HHH_6"/>
    <property type="match status" value="1"/>
</dbReference>
<evidence type="ECO:0000256" key="3">
    <source>
        <dbReference type="ARBA" id="ARBA00022679"/>
    </source>
</evidence>
<dbReference type="CDD" id="cd04485">
    <property type="entry name" value="DnaE_OBF"/>
    <property type="match status" value="1"/>
</dbReference>
<dbReference type="InterPro" id="IPR004365">
    <property type="entry name" value="NA-bd_OB_tRNA"/>
</dbReference>
<dbReference type="GO" id="GO:0003887">
    <property type="term" value="F:DNA-directed DNA polymerase activity"/>
    <property type="evidence" value="ECO:0007669"/>
    <property type="project" value="UniProtKB-KW"/>
</dbReference>
<keyword evidence="3" id="KW-0808">Transferase</keyword>
<dbReference type="EC" id="2.7.7.7" evidence="2"/>
<dbReference type="Gene3D" id="1.10.150.870">
    <property type="match status" value="1"/>
</dbReference>
<dbReference type="GO" id="GO:0008408">
    <property type="term" value="F:3'-5' exonuclease activity"/>
    <property type="evidence" value="ECO:0007669"/>
    <property type="project" value="InterPro"/>
</dbReference>
<dbReference type="InterPro" id="IPR004805">
    <property type="entry name" value="DnaE2/DnaE/PolC"/>
</dbReference>
<comment type="caution">
    <text evidence="9">The sequence shown here is derived from an EMBL/GenBank/DDBJ whole genome shotgun (WGS) entry which is preliminary data.</text>
</comment>
<evidence type="ECO:0000256" key="5">
    <source>
        <dbReference type="ARBA" id="ARBA00022705"/>
    </source>
</evidence>
<keyword evidence="4" id="KW-0548">Nucleotidyltransferase</keyword>
<organism evidence="9">
    <name type="scientific">candidate division WOR-3 bacterium</name>
    <dbReference type="NCBI Taxonomy" id="2052148"/>
    <lineage>
        <taxon>Bacteria</taxon>
        <taxon>Bacteria division WOR-3</taxon>
    </lineage>
</organism>
<dbReference type="SMART" id="SM00481">
    <property type="entry name" value="POLIIIAc"/>
    <property type="match status" value="1"/>
</dbReference>
<dbReference type="InterPro" id="IPR011708">
    <property type="entry name" value="DNA_pol3_alpha_NTPase_dom"/>
</dbReference>
<sequence>MGFSDYIPLRVHTEYGEGVSGAEDYWERLSETGIKGIGIVDNNFYGAYDFYKHLKDRFKVIIGAEINKPFNGIVFFENEKGYRNFSRILSGLAFDKEGLIFIVFDIKDYEKLNFEGVPVYYGVQYPEQYYPSSLKIVAVPKVLYSRKEDVFLFSVMKAIREKRIYKSLICDEYLKEKEEMKRFPEDGLKGTFEIFERIGFSPFDKRKNFFSDDNANIELYNIIKGFNLKDEEKKRSEYEFMIIKEKNISGFFLLVKKIADFLKENEIMANVRGSAGGSFLLYLFGISKVNPLRFKIPFERFLNLGREDLPDVDIDVDYKRRDEVFSFIKKIAGKNRCGFVSVVNRFEYRSSFRFLSRIFGVPPSMINEDEGLKEDIQKISMRLIGKPSYISRHPSAIALSNDDVFERIPVKEEDGFYVLCGDKDTVEELGFIKLDILGVRGFSSMINVKYVDDINDENVFNAISDGKTIGAFQIESPPMRQILREIRPGTIEELGIALALIRPGASEGGAREIYLKARKGEAFLKYPDELKEILDETLGVFIYQEQSIDALKRFAGFTDEESERFRRILTKERCSDIKGLREIFFERARKLGRENIEDVWEKIEKFTRYGFNKAHSISYAYLSYLSMFSKIYDTIQFFRSVLNSGGGYYPVFGIVEESRRCGIDVILPDINESEWGFKEKDGKLLTGLGFVKFMSEKTYKKIIRERPFSDFYEFINKVRPDLKECDYLIKSGALDRFGIKREEMFSILYTGNKFKGGSSSDYFLQEMEALSFSSKHPLFNFERRMRIMDIKEGFVEVMGRVISERGLWTRRGERMCFLTIDDETGYVEVVVFPDLLKRISVSMGDIISVKGNYDKKRFSINSLSIENILRLSII</sequence>
<evidence type="ECO:0000256" key="7">
    <source>
        <dbReference type="ARBA" id="ARBA00049244"/>
    </source>
</evidence>
<comment type="catalytic activity">
    <reaction evidence="7">
        <text>DNA(n) + a 2'-deoxyribonucleoside 5'-triphosphate = DNA(n+1) + diphosphate</text>
        <dbReference type="Rhea" id="RHEA:22508"/>
        <dbReference type="Rhea" id="RHEA-COMP:17339"/>
        <dbReference type="Rhea" id="RHEA-COMP:17340"/>
        <dbReference type="ChEBI" id="CHEBI:33019"/>
        <dbReference type="ChEBI" id="CHEBI:61560"/>
        <dbReference type="ChEBI" id="CHEBI:173112"/>
        <dbReference type="EC" id="2.7.7.7"/>
    </reaction>
</comment>
<dbReference type="PANTHER" id="PTHR32294">
    <property type="entry name" value="DNA POLYMERASE III SUBUNIT ALPHA"/>
    <property type="match status" value="1"/>
</dbReference>
<comment type="subcellular location">
    <subcellularLocation>
        <location evidence="1">Cytoplasm</location>
    </subcellularLocation>
</comment>
<dbReference type="GO" id="GO:0003676">
    <property type="term" value="F:nucleic acid binding"/>
    <property type="evidence" value="ECO:0007669"/>
    <property type="project" value="InterPro"/>
</dbReference>
<dbReference type="Gene3D" id="3.20.20.140">
    <property type="entry name" value="Metal-dependent hydrolases"/>
    <property type="match status" value="1"/>
</dbReference>
<name>A0A7C4Y996_UNCW3</name>
<evidence type="ECO:0000256" key="6">
    <source>
        <dbReference type="ARBA" id="ARBA00022932"/>
    </source>
</evidence>
<dbReference type="InterPro" id="IPR003141">
    <property type="entry name" value="Pol/His_phosphatase_N"/>
</dbReference>
<protein>
    <recommendedName>
        <fullName evidence="2">DNA-directed DNA polymerase</fullName>
        <ecNumber evidence="2">2.7.7.7</ecNumber>
    </recommendedName>
</protein>
<dbReference type="InterPro" id="IPR016195">
    <property type="entry name" value="Pol/histidinol_Pase-like"/>
</dbReference>
<dbReference type="InterPro" id="IPR029460">
    <property type="entry name" value="DNAPol_HHH"/>
</dbReference>
<dbReference type="Pfam" id="PF17657">
    <property type="entry name" value="DNA_pol3_finger"/>
    <property type="match status" value="1"/>
</dbReference>
<dbReference type="GO" id="GO:0005737">
    <property type="term" value="C:cytoplasm"/>
    <property type="evidence" value="ECO:0007669"/>
    <property type="project" value="UniProtKB-SubCell"/>
</dbReference>
<feature type="domain" description="Polymerase/histidinol phosphatase N-terminal" evidence="8">
    <location>
        <begin position="7"/>
        <end position="70"/>
    </location>
</feature>
<dbReference type="InterPro" id="IPR004013">
    <property type="entry name" value="PHP_dom"/>
</dbReference>
<evidence type="ECO:0000259" key="8">
    <source>
        <dbReference type="SMART" id="SM00481"/>
    </source>
</evidence>
<dbReference type="SUPFAM" id="SSF89550">
    <property type="entry name" value="PHP domain-like"/>
    <property type="match status" value="1"/>
</dbReference>
<evidence type="ECO:0000313" key="9">
    <source>
        <dbReference type="EMBL" id="HGW91324.1"/>
    </source>
</evidence>
<evidence type="ECO:0000256" key="1">
    <source>
        <dbReference type="ARBA" id="ARBA00004496"/>
    </source>
</evidence>
<dbReference type="InterPro" id="IPR040982">
    <property type="entry name" value="DNA_pol3_finger"/>
</dbReference>
<keyword evidence="6" id="KW-0239">DNA-directed DNA polymerase</keyword>
<dbReference type="Gene3D" id="2.40.50.140">
    <property type="entry name" value="Nucleic acid-binding proteins"/>
    <property type="match status" value="1"/>
</dbReference>
<gene>
    <name evidence="9" type="ORF">ENV67_02130</name>
</gene>
<evidence type="ECO:0000256" key="4">
    <source>
        <dbReference type="ARBA" id="ARBA00022695"/>
    </source>
</evidence>
<proteinExistence type="predicted"/>
<dbReference type="Pfam" id="PF01336">
    <property type="entry name" value="tRNA_anti-codon"/>
    <property type="match status" value="1"/>
</dbReference>
<evidence type="ECO:0000256" key="2">
    <source>
        <dbReference type="ARBA" id="ARBA00012417"/>
    </source>
</evidence>
<dbReference type="InterPro" id="IPR012340">
    <property type="entry name" value="NA-bd_OB-fold"/>
</dbReference>
<keyword evidence="5" id="KW-0235">DNA replication</keyword>
<dbReference type="EMBL" id="DTHG01000026">
    <property type="protein sequence ID" value="HGW91324.1"/>
    <property type="molecule type" value="Genomic_DNA"/>
</dbReference>